<keyword evidence="3" id="KW-1185">Reference proteome</keyword>
<name>A0A9W6M5D1_9MICO</name>
<feature type="transmembrane region" description="Helical" evidence="1">
    <location>
        <begin position="164"/>
        <end position="183"/>
    </location>
</feature>
<dbReference type="InterPro" id="IPR029058">
    <property type="entry name" value="AB_hydrolase_fold"/>
</dbReference>
<gene>
    <name evidence="2" type="ORF">GCM10017591_12960</name>
</gene>
<dbReference type="Proteomes" id="UP001142291">
    <property type="component" value="Unassembled WGS sequence"/>
</dbReference>
<organism evidence="2 3">
    <name type="scientific">Microbacterium dextranolyticum</name>
    <dbReference type="NCBI Taxonomy" id="36806"/>
    <lineage>
        <taxon>Bacteria</taxon>
        <taxon>Bacillati</taxon>
        <taxon>Actinomycetota</taxon>
        <taxon>Actinomycetes</taxon>
        <taxon>Micrococcales</taxon>
        <taxon>Microbacteriaceae</taxon>
        <taxon>Microbacterium</taxon>
    </lineage>
</organism>
<dbReference type="AlphaFoldDB" id="A0A9W6M5D1"/>
<feature type="transmembrane region" description="Helical" evidence="1">
    <location>
        <begin position="129"/>
        <end position="152"/>
    </location>
</feature>
<feature type="transmembrane region" description="Helical" evidence="1">
    <location>
        <begin position="230"/>
        <end position="248"/>
    </location>
</feature>
<dbReference type="RefSeq" id="WP_204964729.1">
    <property type="nucleotide sequence ID" value="NZ_BAAAUR010000005.1"/>
</dbReference>
<comment type="caution">
    <text evidence="2">The sequence shown here is derived from an EMBL/GenBank/DDBJ whole genome shotgun (WGS) entry which is preliminary data.</text>
</comment>
<dbReference type="SUPFAM" id="SSF53474">
    <property type="entry name" value="alpha/beta-Hydrolases"/>
    <property type="match status" value="1"/>
</dbReference>
<keyword evidence="1" id="KW-0812">Transmembrane</keyword>
<dbReference type="EMBL" id="BSER01000008">
    <property type="protein sequence ID" value="GLJ95234.1"/>
    <property type="molecule type" value="Genomic_DNA"/>
</dbReference>
<keyword evidence="1" id="KW-1133">Transmembrane helix</keyword>
<feature type="transmembrane region" description="Helical" evidence="1">
    <location>
        <begin position="6"/>
        <end position="27"/>
    </location>
</feature>
<evidence type="ECO:0000256" key="1">
    <source>
        <dbReference type="SAM" id="Phobius"/>
    </source>
</evidence>
<evidence type="ECO:0000313" key="3">
    <source>
        <dbReference type="Proteomes" id="UP001142291"/>
    </source>
</evidence>
<feature type="transmembrane region" description="Helical" evidence="1">
    <location>
        <begin position="48"/>
        <end position="73"/>
    </location>
</feature>
<keyword evidence="1" id="KW-0472">Membrane</keyword>
<reference evidence="2" key="1">
    <citation type="journal article" date="2014" name="Int. J. Syst. Evol. Microbiol.">
        <title>Complete genome sequence of Corynebacterium casei LMG S-19264T (=DSM 44701T), isolated from a smear-ripened cheese.</title>
        <authorList>
            <consortium name="US DOE Joint Genome Institute (JGI-PGF)"/>
            <person name="Walter F."/>
            <person name="Albersmeier A."/>
            <person name="Kalinowski J."/>
            <person name="Ruckert C."/>
        </authorList>
    </citation>
    <scope>NUCLEOTIDE SEQUENCE</scope>
    <source>
        <strain evidence="2">VKM Ac-1940</strain>
    </source>
</reference>
<sequence>MDVIGLLVTALGAIGVIVLVAAIALSPRARKDSTPSNIRNAGIERRSAVVRLAGWVGGIWATVAAAAAVYLVLTILLAPSVQITIPVQTFWPTLPAGATYEGTTAVREQGGFTNAQVTLTGLSFGARSAWALSQALWCLIPGAIAALVAIAASRLQRGEPFTPLLSRFTTVTAVIVALGGIVAQLSGDLAGTAAAAELLRWSGANYPDIPVFPDSSMSTWLPQPGSNVEIALWPLAAGLGLAALAAMFRHGGHLRRDTEGLV</sequence>
<protein>
    <submittedName>
        <fullName evidence="2">Uncharacterized protein</fullName>
    </submittedName>
</protein>
<accession>A0A9W6M5D1</accession>
<proteinExistence type="predicted"/>
<evidence type="ECO:0000313" key="2">
    <source>
        <dbReference type="EMBL" id="GLJ95234.1"/>
    </source>
</evidence>
<reference evidence="2" key="2">
    <citation type="submission" date="2023-01" db="EMBL/GenBank/DDBJ databases">
        <authorList>
            <person name="Sun Q."/>
            <person name="Evtushenko L."/>
        </authorList>
    </citation>
    <scope>NUCLEOTIDE SEQUENCE</scope>
    <source>
        <strain evidence="2">VKM Ac-1940</strain>
    </source>
</reference>